<evidence type="ECO:0000256" key="4">
    <source>
        <dbReference type="ARBA" id="ARBA00022679"/>
    </source>
</evidence>
<dbReference type="GO" id="GO:0005737">
    <property type="term" value="C:cytoplasm"/>
    <property type="evidence" value="ECO:0007669"/>
    <property type="project" value="TreeGrafter"/>
</dbReference>
<evidence type="ECO:0000256" key="3">
    <source>
        <dbReference type="ARBA" id="ARBA00012485"/>
    </source>
</evidence>
<keyword evidence="4" id="KW-0808">Transferase</keyword>
<dbReference type="GO" id="GO:0009966">
    <property type="term" value="P:regulation of signal transduction"/>
    <property type="evidence" value="ECO:0007669"/>
    <property type="project" value="UniProtKB-ARBA"/>
</dbReference>
<organism evidence="8 9">
    <name type="scientific">Caligus rogercresseyi</name>
    <name type="common">Sea louse</name>
    <dbReference type="NCBI Taxonomy" id="217165"/>
    <lineage>
        <taxon>Eukaryota</taxon>
        <taxon>Metazoa</taxon>
        <taxon>Ecdysozoa</taxon>
        <taxon>Arthropoda</taxon>
        <taxon>Crustacea</taxon>
        <taxon>Multicrustacea</taxon>
        <taxon>Hexanauplia</taxon>
        <taxon>Copepoda</taxon>
        <taxon>Siphonostomatoida</taxon>
        <taxon>Caligidae</taxon>
        <taxon>Caligus</taxon>
    </lineage>
</organism>
<proteinExistence type="predicted"/>
<accession>A0A7T8HGT0</accession>
<dbReference type="InterPro" id="IPR050409">
    <property type="entry name" value="E3_ubiq-protein_ligase"/>
</dbReference>
<dbReference type="Gene3D" id="3.30.2410.10">
    <property type="entry name" value="Hect, E3 ligase catalytic domain"/>
    <property type="match status" value="1"/>
</dbReference>
<dbReference type="InterPro" id="IPR035983">
    <property type="entry name" value="Hect_E3_ubiquitin_ligase"/>
</dbReference>
<evidence type="ECO:0000259" key="7">
    <source>
        <dbReference type="PROSITE" id="PS50237"/>
    </source>
</evidence>
<feature type="active site" description="Glycyl thioester intermediate" evidence="6">
    <location>
        <position position="23"/>
    </location>
</feature>
<dbReference type="PANTHER" id="PTHR11254:SF440">
    <property type="entry name" value="E3 UBIQUITIN-PROTEIN LIGASE NEDD-4"/>
    <property type="match status" value="1"/>
</dbReference>
<evidence type="ECO:0000256" key="1">
    <source>
        <dbReference type="ARBA" id="ARBA00000885"/>
    </source>
</evidence>
<comment type="catalytic activity">
    <reaction evidence="1">
        <text>S-ubiquitinyl-[E2 ubiquitin-conjugating enzyme]-L-cysteine + [acceptor protein]-L-lysine = [E2 ubiquitin-conjugating enzyme]-L-cysteine + N(6)-ubiquitinyl-[acceptor protein]-L-lysine.</text>
        <dbReference type="EC" id="2.3.2.26"/>
    </reaction>
</comment>
<dbReference type="Pfam" id="PF00632">
    <property type="entry name" value="HECT"/>
    <property type="match status" value="1"/>
</dbReference>
<dbReference type="EC" id="2.3.2.26" evidence="3"/>
<name>A0A7T8HGT0_CALRO</name>
<evidence type="ECO:0000313" key="8">
    <source>
        <dbReference type="EMBL" id="QQP49230.1"/>
    </source>
</evidence>
<dbReference type="OrthoDB" id="5981550at2759"/>
<dbReference type="AlphaFoldDB" id="A0A7T8HGT0"/>
<feature type="domain" description="HECT" evidence="7">
    <location>
        <begin position="5"/>
        <end position="55"/>
    </location>
</feature>
<keyword evidence="5 6" id="KW-0833">Ubl conjugation pathway</keyword>
<gene>
    <name evidence="8" type="ORF">FKW44_009811</name>
</gene>
<dbReference type="GO" id="GO:0006511">
    <property type="term" value="P:ubiquitin-dependent protein catabolic process"/>
    <property type="evidence" value="ECO:0007669"/>
    <property type="project" value="TreeGrafter"/>
</dbReference>
<keyword evidence="9" id="KW-1185">Reference proteome</keyword>
<evidence type="ECO:0000256" key="2">
    <source>
        <dbReference type="ARBA" id="ARBA00004906"/>
    </source>
</evidence>
<evidence type="ECO:0000256" key="5">
    <source>
        <dbReference type="ARBA" id="ARBA00022786"/>
    </source>
</evidence>
<dbReference type="InterPro" id="IPR000569">
    <property type="entry name" value="HECT_dom"/>
</dbReference>
<evidence type="ECO:0000256" key="6">
    <source>
        <dbReference type="PROSITE-ProRule" id="PRU00104"/>
    </source>
</evidence>
<dbReference type="EMBL" id="CP045895">
    <property type="protein sequence ID" value="QQP49230.1"/>
    <property type="molecule type" value="Genomic_DNA"/>
</dbReference>
<dbReference type="SUPFAM" id="SSF56204">
    <property type="entry name" value="Hect, E3 ligase catalytic domain"/>
    <property type="match status" value="1"/>
</dbReference>
<evidence type="ECO:0000313" key="9">
    <source>
        <dbReference type="Proteomes" id="UP000595437"/>
    </source>
</evidence>
<sequence>MKAVSLIIQRTNETEYLPVAHTCFNILDLPDYQSRETLSRKLLISIQCTQGFGLA</sequence>
<comment type="pathway">
    <text evidence="2">Protein modification; protein ubiquitination.</text>
</comment>
<dbReference type="GO" id="GO:0016567">
    <property type="term" value="P:protein ubiquitination"/>
    <property type="evidence" value="ECO:0007669"/>
    <property type="project" value="TreeGrafter"/>
</dbReference>
<reference evidence="9" key="1">
    <citation type="submission" date="2021-01" db="EMBL/GenBank/DDBJ databases">
        <title>Caligus Genome Assembly.</title>
        <authorList>
            <person name="Gallardo-Escarate C."/>
        </authorList>
    </citation>
    <scope>NUCLEOTIDE SEQUENCE [LARGE SCALE GENOMIC DNA]</scope>
</reference>
<protein>
    <recommendedName>
        <fullName evidence="3">HECT-type E3 ubiquitin transferase</fullName>
        <ecNumber evidence="3">2.3.2.26</ecNumber>
    </recommendedName>
</protein>
<dbReference type="PROSITE" id="PS50237">
    <property type="entry name" value="HECT"/>
    <property type="match status" value="1"/>
</dbReference>
<dbReference type="GO" id="GO:0061630">
    <property type="term" value="F:ubiquitin protein ligase activity"/>
    <property type="evidence" value="ECO:0007669"/>
    <property type="project" value="UniProtKB-EC"/>
</dbReference>
<dbReference type="PANTHER" id="PTHR11254">
    <property type="entry name" value="HECT DOMAIN UBIQUITIN-PROTEIN LIGASE"/>
    <property type="match status" value="1"/>
</dbReference>
<dbReference type="Proteomes" id="UP000595437">
    <property type="component" value="Chromosome 6"/>
</dbReference>